<dbReference type="AlphaFoldDB" id="A0A1W1C2B3"/>
<accession>A0A1W1C2B3</accession>
<proteinExistence type="predicted"/>
<reference evidence="1" key="1">
    <citation type="submission" date="2016-10" db="EMBL/GenBank/DDBJ databases">
        <authorList>
            <person name="de Groot N.N."/>
        </authorList>
    </citation>
    <scope>NUCLEOTIDE SEQUENCE</scope>
</reference>
<gene>
    <name evidence="1" type="ORF">MNB_SV-12-1251</name>
</gene>
<organism evidence="1">
    <name type="scientific">hydrothermal vent metagenome</name>
    <dbReference type="NCBI Taxonomy" id="652676"/>
    <lineage>
        <taxon>unclassified sequences</taxon>
        <taxon>metagenomes</taxon>
        <taxon>ecological metagenomes</taxon>
    </lineage>
</organism>
<sequence>MRGIILLLPLLLSGENYEEKYLKDDTFHPSNIAIHTDLGYSSYLIELHSSEIDSAIDYDILEFTLGASYSYDDWMWGAYSKFVVDEVISNMNTKGESLGDKANIDRDEFAIYTNYTLRESESDAWRVNGILRVSSLDASDSYISYHHYTSQFRYQTQDLAISLVYSQNPNRDSSWFANSGLLYSQAQVEMYEGVDNNLQDSFVDDSSFAIGVKLSMGYNYRILSNLFFTLRGDYWHSDFEKLEVESRVGDRLPKARLREQVYSVHTGVTLTL</sequence>
<dbReference type="EMBL" id="FPHE01000094">
    <property type="protein sequence ID" value="SFV59988.1"/>
    <property type="molecule type" value="Genomic_DNA"/>
</dbReference>
<name>A0A1W1C2B3_9ZZZZ</name>
<protein>
    <submittedName>
        <fullName evidence="1">Uncharacterized protein</fullName>
    </submittedName>
</protein>
<evidence type="ECO:0000313" key="1">
    <source>
        <dbReference type="EMBL" id="SFV59988.1"/>
    </source>
</evidence>